<dbReference type="Proteomes" id="UP000039046">
    <property type="component" value="Unassembled WGS sequence"/>
</dbReference>
<evidence type="ECO:0000313" key="3">
    <source>
        <dbReference type="Proteomes" id="UP000039046"/>
    </source>
</evidence>
<organism evidence="2 3">
    <name type="scientific">[Torrubiella] hemipterigena</name>
    <dbReference type="NCBI Taxonomy" id="1531966"/>
    <lineage>
        <taxon>Eukaryota</taxon>
        <taxon>Fungi</taxon>
        <taxon>Dikarya</taxon>
        <taxon>Ascomycota</taxon>
        <taxon>Pezizomycotina</taxon>
        <taxon>Sordariomycetes</taxon>
        <taxon>Hypocreomycetidae</taxon>
        <taxon>Hypocreales</taxon>
        <taxon>Clavicipitaceae</taxon>
        <taxon>Clavicipitaceae incertae sedis</taxon>
        <taxon>'Torrubiella' clade</taxon>
    </lineage>
</organism>
<feature type="compositionally biased region" description="Basic and acidic residues" evidence="1">
    <location>
        <begin position="213"/>
        <end position="222"/>
    </location>
</feature>
<reference evidence="2 3" key="1">
    <citation type="journal article" date="2015" name="Genome Announc.">
        <title>Draft Genome Sequence and Gene Annotation of the Entomopathogenic Fungus Verticillium hemipterigenum.</title>
        <authorList>
            <person name="Horn F."/>
            <person name="Habel A."/>
            <person name="Scharf D.H."/>
            <person name="Dworschak J."/>
            <person name="Brakhage A.A."/>
            <person name="Guthke R."/>
            <person name="Hertweck C."/>
            <person name="Linde J."/>
        </authorList>
    </citation>
    <scope>NUCLEOTIDE SEQUENCE [LARGE SCALE GENOMIC DNA]</scope>
</reference>
<dbReference type="HOGENOM" id="CLU_522943_0_0_1"/>
<proteinExistence type="predicted"/>
<feature type="region of interest" description="Disordered" evidence="1">
    <location>
        <begin position="479"/>
        <end position="504"/>
    </location>
</feature>
<name>A0A0A1T9G7_9HYPO</name>
<evidence type="ECO:0000313" key="2">
    <source>
        <dbReference type="EMBL" id="CEJ82937.1"/>
    </source>
</evidence>
<feature type="region of interest" description="Disordered" evidence="1">
    <location>
        <begin position="203"/>
        <end position="222"/>
    </location>
</feature>
<dbReference type="EMBL" id="CDHN01000001">
    <property type="protein sequence ID" value="CEJ82937.1"/>
    <property type="molecule type" value="Genomic_DNA"/>
</dbReference>
<feature type="region of interest" description="Disordered" evidence="1">
    <location>
        <begin position="104"/>
        <end position="198"/>
    </location>
</feature>
<keyword evidence="3" id="KW-1185">Reference proteome</keyword>
<feature type="compositionally biased region" description="Acidic residues" evidence="1">
    <location>
        <begin position="114"/>
        <end position="144"/>
    </location>
</feature>
<sequence>MGRSSNVSDVGDGCPLEQLQRSALRRYTEGKSNCPWSHCRTPVENDNYIPLHILSASIYRFRERYTGASQFDDKIARHKESLTRHIKQSTCPSHLERMTGLFINFEVPELPSEREEESDGEDKEGEDDDEDDQIQYDSEAESEQEGSVQHNSESEDEGARLNKTVWSRRRSSVGSSDSDTVFDSDLQSSVASTPGTEVDETGAIFSNLTISPSKDDSPLDDRARSSYYVTPVVPDENRVFAHPIRRASSQVVYPYHVDCEKEAHGYLDMMERNFTPYYLEAGVVYLAWDTYDELLRGHTKIGRAKRSTADRYGNEKCKRKFNMLFVNLEKNEAPYVGARIIEKILHRVFYKERKTLGACAFCRASPGKAGGHTEWFEADCETILRVLKRFKTLFTNPNFFDGKKLTRYGRDALDQCRKLGDGVGPESVIEAINTVTNDKFHAENKIQTKEEKSIMKENAHYALSSSSLAYKRQIALQLSSPQSPSAQTKRGKQAGGLLEEDQDNMDVLQSLGTRRKLFTRR</sequence>
<gene>
    <name evidence="2" type="ORF">VHEMI02976</name>
</gene>
<feature type="compositionally biased region" description="Polar residues" evidence="1">
    <location>
        <begin position="186"/>
        <end position="195"/>
    </location>
</feature>
<dbReference type="Pfam" id="PF13455">
    <property type="entry name" value="MUG113"/>
    <property type="match status" value="1"/>
</dbReference>
<protein>
    <submittedName>
        <fullName evidence="2">Uncharacterized protein</fullName>
    </submittedName>
</protein>
<feature type="compositionally biased region" description="Low complexity" evidence="1">
    <location>
        <begin position="172"/>
        <end position="185"/>
    </location>
</feature>
<dbReference type="OrthoDB" id="3511049at2759"/>
<accession>A0A0A1T9G7</accession>
<evidence type="ECO:0000256" key="1">
    <source>
        <dbReference type="SAM" id="MobiDB-lite"/>
    </source>
</evidence>
<dbReference type="AlphaFoldDB" id="A0A0A1T9G7"/>